<feature type="compositionally biased region" description="Low complexity" evidence="1">
    <location>
        <begin position="62"/>
        <end position="71"/>
    </location>
</feature>
<feature type="region of interest" description="Disordered" evidence="1">
    <location>
        <begin position="53"/>
        <end position="125"/>
    </location>
</feature>
<feature type="compositionally biased region" description="Polar residues" evidence="1">
    <location>
        <begin position="72"/>
        <end position="82"/>
    </location>
</feature>
<accession>A0AAE4VLD5</accession>
<name>A0AAE4VLD5_MYCFO</name>
<feature type="compositionally biased region" description="Polar residues" evidence="1">
    <location>
        <begin position="94"/>
        <end position="110"/>
    </location>
</feature>
<dbReference type="AlphaFoldDB" id="A0AAE4VLD5"/>
<comment type="caution">
    <text evidence="3">The sequence shown here is derived from an EMBL/GenBank/DDBJ whole genome shotgun (WGS) entry which is preliminary data.</text>
</comment>
<keyword evidence="2" id="KW-0472">Membrane</keyword>
<feature type="transmembrane region" description="Helical" evidence="2">
    <location>
        <begin position="29"/>
        <end position="50"/>
    </location>
</feature>
<feature type="non-terminal residue" evidence="3">
    <location>
        <position position="1"/>
    </location>
</feature>
<reference evidence="3" key="1">
    <citation type="submission" date="2023-10" db="EMBL/GenBank/DDBJ databases">
        <title>Mycolicibacterium fortuitum clinical isolates causing pulmonary infections in humans.</title>
        <authorList>
            <person name="Mejia-Ponce P.M."/>
            <person name="Zenteno-Cuevas R."/>
            <person name="Licona-Cassani C."/>
        </authorList>
    </citation>
    <scope>NUCLEOTIDE SEQUENCE</scope>
    <source>
        <strain evidence="3">M8</strain>
    </source>
</reference>
<keyword evidence="2" id="KW-0812">Transmembrane</keyword>
<feature type="region of interest" description="Disordered" evidence="1">
    <location>
        <begin position="1"/>
        <end position="25"/>
    </location>
</feature>
<gene>
    <name evidence="3" type="ORF">R4485_36845</name>
</gene>
<sequence>MQSPPSWGPQYQQQFTPPPPPKNNRALKWALGGTALIAVIAITAVVTMSLGGGDKEKGAGSGPTPTAGSGSNSEFASANDTGPITIITEDPSCAASSPIQNTLHDSQDNGWLQRDPSIPASEWSPDQRAQYQAAAKAIRNAADQAEPLVKLTPHRVMRQLYEQFIAYSRAYADKVPSYTPPDDNLVRTASTILNLVGDICAAITEGSAAARAPLVSPAAEPGHVADIGDPANPKMFLTSPDPVCSDWVTATDRFSADTAEWRKIPPSIAAGVWTPEQKATTEAVIPIMVGTAETAERLGQRSSNPALQDTAALAGQYFRAFAQALPTYTPADSYLYDAARRAFAVVRTACAAAEN</sequence>
<keyword evidence="2" id="KW-1133">Transmembrane helix</keyword>
<evidence type="ECO:0000313" key="4">
    <source>
        <dbReference type="Proteomes" id="UP001186041"/>
    </source>
</evidence>
<evidence type="ECO:0000256" key="1">
    <source>
        <dbReference type="SAM" id="MobiDB-lite"/>
    </source>
</evidence>
<dbReference type="EMBL" id="JAWLVV010000115">
    <property type="protein sequence ID" value="MDV7295719.1"/>
    <property type="molecule type" value="Genomic_DNA"/>
</dbReference>
<proteinExistence type="predicted"/>
<dbReference type="Proteomes" id="UP001186041">
    <property type="component" value="Unassembled WGS sequence"/>
</dbReference>
<organism evidence="3 4">
    <name type="scientific">Mycolicibacterium fortuitum</name>
    <name type="common">Mycobacterium fortuitum</name>
    <dbReference type="NCBI Taxonomy" id="1766"/>
    <lineage>
        <taxon>Bacteria</taxon>
        <taxon>Bacillati</taxon>
        <taxon>Actinomycetota</taxon>
        <taxon>Actinomycetes</taxon>
        <taxon>Mycobacteriales</taxon>
        <taxon>Mycobacteriaceae</taxon>
        <taxon>Mycolicibacterium</taxon>
    </lineage>
</organism>
<protein>
    <submittedName>
        <fullName evidence="3">Uncharacterized protein</fullName>
    </submittedName>
</protein>
<evidence type="ECO:0000256" key="2">
    <source>
        <dbReference type="SAM" id="Phobius"/>
    </source>
</evidence>
<dbReference type="RefSeq" id="WP_317723068.1">
    <property type="nucleotide sequence ID" value="NZ_JAWLVK010000109.1"/>
</dbReference>
<evidence type="ECO:0000313" key="3">
    <source>
        <dbReference type="EMBL" id="MDV7295719.1"/>
    </source>
</evidence>